<dbReference type="EMBL" id="CP103300">
    <property type="protein sequence ID" value="UYM15841.1"/>
    <property type="molecule type" value="Genomic_DNA"/>
</dbReference>
<sequence>MTSDQHPLFVTELAIYPIKSTRRVPVQQARVVTTGFAHDRRWMLVDPEGKFITQRQHPKMVHIVAQPDDQGIIVDAPGMNEIHIAQPFLEGVLEQVLQQESRHRFEVTVWKDQCGALDAGDQAAQWFSEYMGFNCRLVFMDDGCQRPVDQRYGLTSDLTSFSDGFPFLLTSETSLADLNGRLDQPVPMDRFRANIVINGLEAFAEDNWQRIRIGSVEFRVSKACTRCIMTTVDTQTGIKGKEPLQTLASYRRGEKGVLFGMNLNHDSEGVISVGDSVEILD</sequence>
<gene>
    <name evidence="2" type="ORF">NX720_23950</name>
</gene>
<dbReference type="InterPro" id="IPR005302">
    <property type="entry name" value="MoCF_Sase_C"/>
</dbReference>
<dbReference type="SUPFAM" id="SSF141673">
    <property type="entry name" value="MOSC N-terminal domain-like"/>
    <property type="match status" value="1"/>
</dbReference>
<name>A0ABY6GUV8_9GAMM</name>
<proteinExistence type="predicted"/>
<protein>
    <submittedName>
        <fullName evidence="2">MOSC domain-containing protein</fullName>
    </submittedName>
</protein>
<dbReference type="Pfam" id="PF03473">
    <property type="entry name" value="MOSC"/>
    <property type="match status" value="1"/>
</dbReference>
<dbReference type="PANTHER" id="PTHR14237">
    <property type="entry name" value="MOLYBDOPTERIN COFACTOR SULFURASE MOSC"/>
    <property type="match status" value="1"/>
</dbReference>
<dbReference type="Pfam" id="PF03476">
    <property type="entry name" value="MOSC_N"/>
    <property type="match status" value="1"/>
</dbReference>
<dbReference type="InterPro" id="IPR011037">
    <property type="entry name" value="Pyrv_Knase-like_insert_dom_sf"/>
</dbReference>
<dbReference type="PANTHER" id="PTHR14237:SF19">
    <property type="entry name" value="MITOCHONDRIAL AMIDOXIME REDUCING COMPONENT 1"/>
    <property type="match status" value="1"/>
</dbReference>
<keyword evidence="3" id="KW-1185">Reference proteome</keyword>
<dbReference type="InterPro" id="IPR005303">
    <property type="entry name" value="MOCOS_middle"/>
</dbReference>
<organism evidence="2 3">
    <name type="scientific">Endozoicomonas euniceicola</name>
    <dbReference type="NCBI Taxonomy" id="1234143"/>
    <lineage>
        <taxon>Bacteria</taxon>
        <taxon>Pseudomonadati</taxon>
        <taxon>Pseudomonadota</taxon>
        <taxon>Gammaproteobacteria</taxon>
        <taxon>Oceanospirillales</taxon>
        <taxon>Endozoicomonadaceae</taxon>
        <taxon>Endozoicomonas</taxon>
    </lineage>
</organism>
<dbReference type="SUPFAM" id="SSF50800">
    <property type="entry name" value="PK beta-barrel domain-like"/>
    <property type="match status" value="1"/>
</dbReference>
<evidence type="ECO:0000313" key="3">
    <source>
        <dbReference type="Proteomes" id="UP001163255"/>
    </source>
</evidence>
<dbReference type="PROSITE" id="PS51340">
    <property type="entry name" value="MOSC"/>
    <property type="match status" value="1"/>
</dbReference>
<evidence type="ECO:0000259" key="1">
    <source>
        <dbReference type="PROSITE" id="PS51340"/>
    </source>
</evidence>
<accession>A0ABY6GUV8</accession>
<feature type="domain" description="MOSC" evidence="1">
    <location>
        <begin position="135"/>
        <end position="280"/>
    </location>
</feature>
<reference evidence="2" key="1">
    <citation type="submission" date="2022-10" db="EMBL/GenBank/DDBJ databases">
        <title>Completed Genome Sequence of two octocoral isolated bacterium, Endozoicomonas euniceicola EF212T and Endozoicomonas gorgoniicola PS125T.</title>
        <authorList>
            <person name="Chiou Y.-J."/>
            <person name="Chen Y.-H."/>
        </authorList>
    </citation>
    <scope>NUCLEOTIDE SEQUENCE</scope>
    <source>
        <strain evidence="2">EF212</strain>
    </source>
</reference>
<dbReference type="RefSeq" id="WP_262598049.1">
    <property type="nucleotide sequence ID" value="NZ_CP103300.1"/>
</dbReference>
<evidence type="ECO:0000313" key="2">
    <source>
        <dbReference type="EMBL" id="UYM15841.1"/>
    </source>
</evidence>
<dbReference type="Proteomes" id="UP001163255">
    <property type="component" value="Chromosome"/>
</dbReference>